<protein>
    <submittedName>
        <fullName evidence="2">Uncharacterized protein</fullName>
    </submittedName>
</protein>
<dbReference type="EMBL" id="VTHL01000027">
    <property type="protein sequence ID" value="TYZ06204.1"/>
    <property type="molecule type" value="Genomic_DNA"/>
</dbReference>
<name>A0A5D6UUT8_9BACT</name>
<reference evidence="2 3" key="1">
    <citation type="submission" date="2019-08" db="EMBL/GenBank/DDBJ databases">
        <authorList>
            <person name="Seo M.-J."/>
        </authorList>
    </citation>
    <scope>NUCLEOTIDE SEQUENCE [LARGE SCALE GENOMIC DNA]</scope>
    <source>
        <strain evidence="2 3">KIGAM108</strain>
    </source>
</reference>
<organism evidence="2 3">
    <name type="scientific">Hymenobacter lutimineralis</name>
    <dbReference type="NCBI Taxonomy" id="2606448"/>
    <lineage>
        <taxon>Bacteria</taxon>
        <taxon>Pseudomonadati</taxon>
        <taxon>Bacteroidota</taxon>
        <taxon>Cytophagia</taxon>
        <taxon>Cytophagales</taxon>
        <taxon>Hymenobacteraceae</taxon>
        <taxon>Hymenobacter</taxon>
    </lineage>
</organism>
<keyword evidence="1" id="KW-0175">Coiled coil</keyword>
<proteinExistence type="predicted"/>
<feature type="coiled-coil region" evidence="1">
    <location>
        <begin position="155"/>
        <end position="196"/>
    </location>
</feature>
<dbReference type="AlphaFoldDB" id="A0A5D6UUT8"/>
<sequence length="228" mass="24796">MPIFDNLAKAAKDFFIEEGEESTSPAPASARPLPNATPSAFTPAGMAYPAPAPLVTQPEQRHLDHIQSLLTGNGKDFVAYTKMVKSLGASGLSGPILYQTAFNAFSAVTGLDLPGLLASAEEFERKLTADRNHILERHREKLGEIKIPNQPPSALVQLQQQETQLQTALTDLQRQLEAKQQELLQVQQQRQQESQKATAAMASYELANAAAAAELQAHRQAAQSFLLK</sequence>
<evidence type="ECO:0000313" key="2">
    <source>
        <dbReference type="EMBL" id="TYZ06204.1"/>
    </source>
</evidence>
<dbReference type="Proteomes" id="UP000322791">
    <property type="component" value="Unassembled WGS sequence"/>
</dbReference>
<evidence type="ECO:0000256" key="1">
    <source>
        <dbReference type="SAM" id="Coils"/>
    </source>
</evidence>
<dbReference type="RefSeq" id="WP_149072591.1">
    <property type="nucleotide sequence ID" value="NZ_VTHL01000027.1"/>
</dbReference>
<comment type="caution">
    <text evidence="2">The sequence shown here is derived from an EMBL/GenBank/DDBJ whole genome shotgun (WGS) entry which is preliminary data.</text>
</comment>
<accession>A0A5D6UUT8</accession>
<gene>
    <name evidence="2" type="ORF">FY528_18890</name>
</gene>
<keyword evidence="3" id="KW-1185">Reference proteome</keyword>
<evidence type="ECO:0000313" key="3">
    <source>
        <dbReference type="Proteomes" id="UP000322791"/>
    </source>
</evidence>